<dbReference type="Gene3D" id="3.40.1260.10">
    <property type="entry name" value="DsrEFH-like"/>
    <property type="match status" value="1"/>
</dbReference>
<evidence type="ECO:0000313" key="1">
    <source>
        <dbReference type="EMBL" id="HHQ15305.1"/>
    </source>
</evidence>
<dbReference type="EMBL" id="DRWR01000013">
    <property type="protein sequence ID" value="HHQ15305.1"/>
    <property type="molecule type" value="Genomic_DNA"/>
</dbReference>
<accession>A0A7V5XF59</accession>
<dbReference type="InterPro" id="IPR027396">
    <property type="entry name" value="DsrEFH-like"/>
</dbReference>
<comment type="caution">
    <text evidence="1">The sequence shown here is derived from an EMBL/GenBank/DDBJ whole genome shotgun (WGS) entry which is preliminary data.</text>
</comment>
<proteinExistence type="predicted"/>
<dbReference type="AlphaFoldDB" id="A0A7V5XF59"/>
<name>A0A7V5XF59_9BACT</name>
<sequence length="115" mass="12791">MIKLAFFAFKEDPMCFIHVLLNALDISEKGFEAKIILEGAATKLIPELFSEKSMFYNFFKKALEKGLVAGVCKACAQKMGTLELAKEKGLTILEDMYGHAGMANFIKQGYTIITL</sequence>
<gene>
    <name evidence="1" type="ORF">ENM15_00525</name>
</gene>
<dbReference type="SUPFAM" id="SSF75169">
    <property type="entry name" value="DsrEFH-like"/>
    <property type="match status" value="1"/>
</dbReference>
<reference evidence="1" key="1">
    <citation type="journal article" date="2020" name="mSystems">
        <title>Genome- and Community-Level Interaction Insights into Carbon Utilization and Element Cycling Functions of Hydrothermarchaeota in Hydrothermal Sediment.</title>
        <authorList>
            <person name="Zhou Z."/>
            <person name="Liu Y."/>
            <person name="Xu W."/>
            <person name="Pan J."/>
            <person name="Luo Z.H."/>
            <person name="Li M."/>
        </authorList>
    </citation>
    <scope>NUCLEOTIDE SEQUENCE [LARGE SCALE GENOMIC DNA]</scope>
    <source>
        <strain evidence="1">SpSt-106</strain>
    </source>
</reference>
<organism evidence="1">
    <name type="scientific">Thermodesulfobacterium geofontis</name>
    <dbReference type="NCBI Taxonomy" id="1295609"/>
    <lineage>
        <taxon>Bacteria</taxon>
        <taxon>Pseudomonadati</taxon>
        <taxon>Thermodesulfobacteriota</taxon>
        <taxon>Thermodesulfobacteria</taxon>
        <taxon>Thermodesulfobacteriales</taxon>
        <taxon>Thermodesulfobacteriaceae</taxon>
        <taxon>Thermodesulfobacterium</taxon>
    </lineage>
</organism>
<protein>
    <submittedName>
        <fullName evidence="1">Cytoplasmic protein</fullName>
    </submittedName>
</protein>